<dbReference type="InterPro" id="IPR012337">
    <property type="entry name" value="RNaseH-like_sf"/>
</dbReference>
<evidence type="ECO:0000256" key="14">
    <source>
        <dbReference type="HAMAP-Rule" id="MF_00052"/>
    </source>
</evidence>
<keyword evidence="12 14" id="KW-0378">Hydrolase</keyword>
<dbReference type="PROSITE" id="PS51975">
    <property type="entry name" value="RNASE_H_2"/>
    <property type="match status" value="1"/>
</dbReference>
<feature type="domain" description="RNase H type-2" evidence="17">
    <location>
        <begin position="70"/>
        <end position="258"/>
    </location>
</feature>
<accession>A0A9D1D1L7</accession>
<evidence type="ECO:0000256" key="9">
    <source>
        <dbReference type="ARBA" id="ARBA00022722"/>
    </source>
</evidence>
<dbReference type="HAMAP" id="MF_00052_B">
    <property type="entry name" value="RNase_HII_B"/>
    <property type="match status" value="1"/>
</dbReference>
<dbReference type="Gene3D" id="3.30.420.10">
    <property type="entry name" value="Ribonuclease H-like superfamily/Ribonuclease H"/>
    <property type="match status" value="1"/>
</dbReference>
<evidence type="ECO:0000256" key="7">
    <source>
        <dbReference type="ARBA" id="ARBA00019179"/>
    </source>
</evidence>
<protein>
    <recommendedName>
        <fullName evidence="7 14">Ribonuclease HII</fullName>
        <shortName evidence="14">RNase HII</shortName>
        <ecNumber evidence="6 14">3.1.26.4</ecNumber>
    </recommendedName>
</protein>
<evidence type="ECO:0000256" key="6">
    <source>
        <dbReference type="ARBA" id="ARBA00012180"/>
    </source>
</evidence>
<evidence type="ECO:0000256" key="5">
    <source>
        <dbReference type="ARBA" id="ARBA00007383"/>
    </source>
</evidence>
<dbReference type="EMBL" id="DVFT01000139">
    <property type="protein sequence ID" value="HIQ96738.1"/>
    <property type="molecule type" value="Genomic_DNA"/>
</dbReference>
<dbReference type="PANTHER" id="PTHR10954:SF18">
    <property type="entry name" value="RIBONUCLEASE HII"/>
    <property type="match status" value="1"/>
</dbReference>
<feature type="binding site" evidence="14 15">
    <location>
        <position position="76"/>
    </location>
    <ligand>
        <name>a divalent metal cation</name>
        <dbReference type="ChEBI" id="CHEBI:60240"/>
    </ligand>
</feature>
<feature type="binding site" evidence="14 15">
    <location>
        <position position="77"/>
    </location>
    <ligand>
        <name>a divalent metal cation</name>
        <dbReference type="ChEBI" id="CHEBI:60240"/>
    </ligand>
</feature>
<evidence type="ECO:0000256" key="3">
    <source>
        <dbReference type="ARBA" id="ARBA00004065"/>
    </source>
</evidence>
<dbReference type="NCBIfam" id="NF000595">
    <property type="entry name" value="PRK00015.1-3"/>
    <property type="match status" value="1"/>
</dbReference>
<keyword evidence="11 14" id="KW-0255">Endonuclease</keyword>
<evidence type="ECO:0000256" key="10">
    <source>
        <dbReference type="ARBA" id="ARBA00022723"/>
    </source>
</evidence>
<dbReference type="FunFam" id="3.30.420.10:FF:000006">
    <property type="entry name" value="Ribonuclease HII"/>
    <property type="match status" value="1"/>
</dbReference>
<dbReference type="Pfam" id="PF01351">
    <property type="entry name" value="RNase_HII"/>
    <property type="match status" value="1"/>
</dbReference>
<sequence>MEKKISEIKEEFDRADATELVRLMESYSQDPRSGVIGLLAKYRKKLDALEKEQKRLWEMASYERQYSQYEWICGIDEAGRGPLAGPVTAGAVILPKDVEILYLNDSKKLSPGKREALFEEIKEKAVAWSVGFASPQRIDEINILQATYEAMRQAVEGLSVKPDLLLNDAVRIPGISIPQVPIVKGDAKSLSIAAASILAKVTRDHLMEEYDRLMPEYGFKGHKGYGSKAHIEALKTYGPSPIHRKTFITHFVKESDHE</sequence>
<keyword evidence="10 14" id="KW-0479">Metal-binding</keyword>
<comment type="function">
    <text evidence="3 14 16">Endonuclease that specifically degrades the RNA of RNA-DNA hybrids.</text>
</comment>
<dbReference type="InterPro" id="IPR001352">
    <property type="entry name" value="RNase_HII/HIII"/>
</dbReference>
<evidence type="ECO:0000313" key="19">
    <source>
        <dbReference type="Proteomes" id="UP000886886"/>
    </source>
</evidence>
<comment type="cofactor">
    <cofactor evidence="2">
        <name>Mg(2+)</name>
        <dbReference type="ChEBI" id="CHEBI:18420"/>
    </cofactor>
</comment>
<dbReference type="GO" id="GO:0006298">
    <property type="term" value="P:mismatch repair"/>
    <property type="evidence" value="ECO:0007669"/>
    <property type="project" value="TreeGrafter"/>
</dbReference>
<reference evidence="18" key="2">
    <citation type="journal article" date="2021" name="PeerJ">
        <title>Extensive microbial diversity within the chicken gut microbiome revealed by metagenomics and culture.</title>
        <authorList>
            <person name="Gilroy R."/>
            <person name="Ravi A."/>
            <person name="Getino M."/>
            <person name="Pursley I."/>
            <person name="Horton D.L."/>
            <person name="Alikhan N.F."/>
            <person name="Baker D."/>
            <person name="Gharbi K."/>
            <person name="Hall N."/>
            <person name="Watson M."/>
            <person name="Adriaenssens E.M."/>
            <person name="Foster-Nyarko E."/>
            <person name="Jarju S."/>
            <person name="Secka A."/>
            <person name="Antonio M."/>
            <person name="Oren A."/>
            <person name="Chaudhuri R.R."/>
            <person name="La Ragione R."/>
            <person name="Hildebrand F."/>
            <person name="Pallen M.J."/>
        </authorList>
    </citation>
    <scope>NUCLEOTIDE SEQUENCE</scope>
    <source>
        <strain evidence="18">ChiSjej3B21-11622</strain>
    </source>
</reference>
<dbReference type="CDD" id="cd07182">
    <property type="entry name" value="RNase_HII_bacteria_HII_like"/>
    <property type="match status" value="1"/>
</dbReference>
<evidence type="ECO:0000256" key="4">
    <source>
        <dbReference type="ARBA" id="ARBA00004496"/>
    </source>
</evidence>
<dbReference type="AlphaFoldDB" id="A0A9D1D1L7"/>
<dbReference type="InterPro" id="IPR022898">
    <property type="entry name" value="RNase_HII"/>
</dbReference>
<feature type="binding site" evidence="14 15">
    <location>
        <position position="168"/>
    </location>
    <ligand>
        <name>a divalent metal cation</name>
        <dbReference type="ChEBI" id="CHEBI:60240"/>
    </ligand>
</feature>
<evidence type="ECO:0000256" key="8">
    <source>
        <dbReference type="ARBA" id="ARBA00022490"/>
    </source>
</evidence>
<evidence type="ECO:0000256" key="11">
    <source>
        <dbReference type="ARBA" id="ARBA00022759"/>
    </source>
</evidence>
<dbReference type="GO" id="GO:0003723">
    <property type="term" value="F:RNA binding"/>
    <property type="evidence" value="ECO:0007669"/>
    <property type="project" value="UniProtKB-UniRule"/>
</dbReference>
<comment type="subcellular location">
    <subcellularLocation>
        <location evidence="4 14">Cytoplasm</location>
    </subcellularLocation>
</comment>
<dbReference type="SUPFAM" id="SSF53098">
    <property type="entry name" value="Ribonuclease H-like"/>
    <property type="match status" value="1"/>
</dbReference>
<comment type="similarity">
    <text evidence="5 14 16">Belongs to the RNase HII family.</text>
</comment>
<dbReference type="PANTHER" id="PTHR10954">
    <property type="entry name" value="RIBONUCLEASE H2 SUBUNIT A"/>
    <property type="match status" value="1"/>
</dbReference>
<evidence type="ECO:0000256" key="1">
    <source>
        <dbReference type="ARBA" id="ARBA00000077"/>
    </source>
</evidence>
<dbReference type="Proteomes" id="UP000886886">
    <property type="component" value="Unassembled WGS sequence"/>
</dbReference>
<evidence type="ECO:0000259" key="17">
    <source>
        <dbReference type="PROSITE" id="PS51975"/>
    </source>
</evidence>
<evidence type="ECO:0000256" key="15">
    <source>
        <dbReference type="PROSITE-ProRule" id="PRU01319"/>
    </source>
</evidence>
<evidence type="ECO:0000313" key="18">
    <source>
        <dbReference type="EMBL" id="HIQ96738.1"/>
    </source>
</evidence>
<dbReference type="EC" id="3.1.26.4" evidence="6 14"/>
<keyword evidence="8 14" id="KW-0963">Cytoplasm</keyword>
<comment type="catalytic activity">
    <reaction evidence="1 14 15 16">
        <text>Endonucleolytic cleavage to 5'-phosphomonoester.</text>
        <dbReference type="EC" id="3.1.26.4"/>
    </reaction>
</comment>
<evidence type="ECO:0000256" key="2">
    <source>
        <dbReference type="ARBA" id="ARBA00001946"/>
    </source>
</evidence>
<name>A0A9D1D1L7_9FIRM</name>
<reference evidence="18" key="1">
    <citation type="submission" date="2020-10" db="EMBL/GenBank/DDBJ databases">
        <authorList>
            <person name="Gilroy R."/>
        </authorList>
    </citation>
    <scope>NUCLEOTIDE SEQUENCE</scope>
    <source>
        <strain evidence="18">ChiSjej3B21-11622</strain>
    </source>
</reference>
<comment type="caution">
    <text evidence="18">The sequence shown here is derived from an EMBL/GenBank/DDBJ whole genome shotgun (WGS) entry which is preliminary data.</text>
</comment>
<organism evidence="18 19">
    <name type="scientific">Candidatus Limivivens merdigallinarum</name>
    <dbReference type="NCBI Taxonomy" id="2840859"/>
    <lineage>
        <taxon>Bacteria</taxon>
        <taxon>Bacillati</taxon>
        <taxon>Bacillota</taxon>
        <taxon>Clostridia</taxon>
        <taxon>Lachnospirales</taxon>
        <taxon>Lachnospiraceae</taxon>
        <taxon>Lachnospiraceae incertae sedis</taxon>
        <taxon>Candidatus Limivivens</taxon>
    </lineage>
</organism>
<dbReference type="NCBIfam" id="NF000594">
    <property type="entry name" value="PRK00015.1-1"/>
    <property type="match status" value="1"/>
</dbReference>
<dbReference type="InterPro" id="IPR036397">
    <property type="entry name" value="RNaseH_sf"/>
</dbReference>
<dbReference type="GO" id="GO:0004523">
    <property type="term" value="F:RNA-DNA hybrid ribonuclease activity"/>
    <property type="evidence" value="ECO:0007669"/>
    <property type="project" value="UniProtKB-UniRule"/>
</dbReference>
<evidence type="ECO:0000256" key="13">
    <source>
        <dbReference type="ARBA" id="ARBA00023211"/>
    </source>
</evidence>
<proteinExistence type="inferred from homology"/>
<dbReference type="GO" id="GO:0030145">
    <property type="term" value="F:manganese ion binding"/>
    <property type="evidence" value="ECO:0007669"/>
    <property type="project" value="UniProtKB-UniRule"/>
</dbReference>
<evidence type="ECO:0000256" key="12">
    <source>
        <dbReference type="ARBA" id="ARBA00022801"/>
    </source>
</evidence>
<keyword evidence="9 14" id="KW-0540">Nuclease</keyword>
<dbReference type="GO" id="GO:0043137">
    <property type="term" value="P:DNA replication, removal of RNA primer"/>
    <property type="evidence" value="ECO:0007669"/>
    <property type="project" value="TreeGrafter"/>
</dbReference>
<comment type="cofactor">
    <cofactor evidence="14 15">
        <name>Mn(2+)</name>
        <dbReference type="ChEBI" id="CHEBI:29035"/>
    </cofactor>
    <cofactor evidence="14 15">
        <name>Mg(2+)</name>
        <dbReference type="ChEBI" id="CHEBI:18420"/>
    </cofactor>
    <text evidence="14 15">Manganese or magnesium. Binds 1 divalent metal ion per monomer in the absence of substrate. May bind a second metal ion after substrate binding.</text>
</comment>
<dbReference type="InterPro" id="IPR024567">
    <property type="entry name" value="RNase_HII/HIII_dom"/>
</dbReference>
<gene>
    <name evidence="14" type="primary">rnhB</name>
    <name evidence="18" type="ORF">IAB26_09265</name>
</gene>
<dbReference type="GO" id="GO:0005737">
    <property type="term" value="C:cytoplasm"/>
    <property type="evidence" value="ECO:0007669"/>
    <property type="project" value="UniProtKB-SubCell"/>
</dbReference>
<evidence type="ECO:0000256" key="16">
    <source>
        <dbReference type="RuleBase" id="RU003515"/>
    </source>
</evidence>
<dbReference type="GO" id="GO:0032299">
    <property type="term" value="C:ribonuclease H2 complex"/>
    <property type="evidence" value="ECO:0007669"/>
    <property type="project" value="TreeGrafter"/>
</dbReference>
<keyword evidence="13 14" id="KW-0464">Manganese</keyword>